<evidence type="ECO:0000256" key="5">
    <source>
        <dbReference type="RuleBase" id="RU362125"/>
    </source>
</evidence>
<name>A0A2M9Y3A2_9LEPT</name>
<feature type="domain" description="Acyl-CoA dehydrogenase/oxidase N-terminal" evidence="8">
    <location>
        <begin position="75"/>
        <end position="180"/>
    </location>
</feature>
<dbReference type="InterPro" id="IPR013786">
    <property type="entry name" value="AcylCoA_DH/ox_N"/>
</dbReference>
<gene>
    <name evidence="9" type="ORF">EHQ30_13615</name>
</gene>
<evidence type="ECO:0000256" key="4">
    <source>
        <dbReference type="ARBA" id="ARBA00022827"/>
    </source>
</evidence>
<sequence>MISNNYFNDNDDLIDHFDSLTPWNEVVDQYEQGFEDFAEYQKSGKEELTFAPGNYEDAIEFYRSTLEAGGDIAGNDISQIAKEMDEEGLKYKDGQVGFPKAMLDVVEKIKSAGLLPYGIHRHYGGLGLPSVVQSMLSECVSRGDGSLAITLGCMNLAETVERFGTEEMIHEFVPKMAAGELCGAMALTEPNYGSDLPNLQTKAVKGEDGSWKITGTKRFITHACGFGNAPSIILTLARTGTTTSGARGLSFFLVHSKDVFVASIEKKMGLHCSPTCEVVFENSPGILIGEEGKGLVKYSMAMMNQARLNIAAQAMGIATAAYFEGKKYAEERVQFGKTINNITAVKKMLERSEREVAAMRCILYEASYAVDQYRWKEERGKMKGLSEKDIRKDETFKKWEKLASLFTPLSKYYITEMANLVAYDAMQIHGGSGYTEDYDVARLYRDVRITNIYEGTTQLQTVACIGGIVSGMTETGIYREYLKSEMATFSASQGLNDLFKQFELVVAEFAEIESTPLREELAFEVVESAARFHNSLLLERSIGRSKVERRNYRKSITDAYILDSAAILASNLTKIRGKKKAPVTA</sequence>
<keyword evidence="4 5" id="KW-0274">FAD</keyword>
<dbReference type="PANTHER" id="PTHR42803">
    <property type="entry name" value="ACYL-COA DEHYDROGENASE"/>
    <property type="match status" value="1"/>
</dbReference>
<dbReference type="GO" id="GO:0003995">
    <property type="term" value="F:acyl-CoA dehydrogenase activity"/>
    <property type="evidence" value="ECO:0007669"/>
    <property type="project" value="InterPro"/>
</dbReference>
<reference evidence="9" key="1">
    <citation type="journal article" date="2019" name="PLoS Negl. Trop. Dis.">
        <title>Revisiting the worldwide diversity of Leptospira species in the environment.</title>
        <authorList>
            <person name="Vincent A.T."/>
            <person name="Schiettekatte O."/>
            <person name="Bourhy P."/>
            <person name="Veyrier F.J."/>
            <person name="Picardeau M."/>
        </authorList>
    </citation>
    <scope>NUCLEOTIDE SEQUENCE [LARGE SCALE GENOMIC DNA]</scope>
    <source>
        <strain evidence="9">201800277</strain>
    </source>
</reference>
<comment type="caution">
    <text evidence="9">The sequence shown here is derived from an EMBL/GenBank/DDBJ whole genome shotgun (WGS) entry which is preliminary data.</text>
</comment>
<evidence type="ECO:0000313" key="10">
    <source>
        <dbReference type="Proteomes" id="UP000297891"/>
    </source>
</evidence>
<evidence type="ECO:0000259" key="6">
    <source>
        <dbReference type="Pfam" id="PF00441"/>
    </source>
</evidence>
<dbReference type="EMBL" id="RQFP01000014">
    <property type="protein sequence ID" value="TGK91267.1"/>
    <property type="molecule type" value="Genomic_DNA"/>
</dbReference>
<dbReference type="InterPro" id="IPR009100">
    <property type="entry name" value="AcylCoA_DH/oxidase_NM_dom_sf"/>
</dbReference>
<dbReference type="Proteomes" id="UP000297891">
    <property type="component" value="Unassembled WGS sequence"/>
</dbReference>
<dbReference type="Pfam" id="PF00441">
    <property type="entry name" value="Acyl-CoA_dh_1"/>
    <property type="match status" value="2"/>
</dbReference>
<keyword evidence="5" id="KW-0560">Oxidoreductase</keyword>
<dbReference type="SUPFAM" id="SSF56645">
    <property type="entry name" value="Acyl-CoA dehydrogenase NM domain-like"/>
    <property type="match status" value="1"/>
</dbReference>
<dbReference type="PROSITE" id="PS00073">
    <property type="entry name" value="ACYL_COA_DH_2"/>
    <property type="match status" value="1"/>
</dbReference>
<dbReference type="PANTHER" id="PTHR42803:SF1">
    <property type="entry name" value="BROAD-SPECIFICITY LINEAR ACYL-COA DEHYDROGENASE FADE5"/>
    <property type="match status" value="1"/>
</dbReference>
<dbReference type="Gene3D" id="2.40.110.10">
    <property type="entry name" value="Butyryl-CoA Dehydrogenase, subunit A, domain 2"/>
    <property type="match status" value="1"/>
</dbReference>
<dbReference type="InterPro" id="IPR046373">
    <property type="entry name" value="Acyl-CoA_Oxase/DH_mid-dom_sf"/>
</dbReference>
<dbReference type="Pfam" id="PF02771">
    <property type="entry name" value="Acyl-CoA_dh_N"/>
    <property type="match status" value="1"/>
</dbReference>
<dbReference type="InterPro" id="IPR006091">
    <property type="entry name" value="Acyl-CoA_Oxase/DH_mid-dom"/>
</dbReference>
<dbReference type="InterPro" id="IPR006089">
    <property type="entry name" value="Acyl-CoA_DH_CS"/>
</dbReference>
<evidence type="ECO:0000256" key="3">
    <source>
        <dbReference type="ARBA" id="ARBA00022630"/>
    </source>
</evidence>
<keyword evidence="3 5" id="KW-0285">Flavoprotein</keyword>
<dbReference type="RefSeq" id="WP_100790452.1">
    <property type="nucleotide sequence ID" value="NZ_NPDQ01000003.1"/>
</dbReference>
<feature type="domain" description="Acyl-CoA oxidase/dehydrogenase middle" evidence="7">
    <location>
        <begin position="184"/>
        <end position="282"/>
    </location>
</feature>
<dbReference type="SUPFAM" id="SSF47203">
    <property type="entry name" value="Acyl-CoA dehydrogenase C-terminal domain-like"/>
    <property type="match status" value="1"/>
</dbReference>
<dbReference type="InterPro" id="IPR009075">
    <property type="entry name" value="AcylCo_DH/oxidase_C"/>
</dbReference>
<accession>A0A2M9Y3A2</accession>
<evidence type="ECO:0000259" key="8">
    <source>
        <dbReference type="Pfam" id="PF02771"/>
    </source>
</evidence>
<dbReference type="GO" id="GO:0050660">
    <property type="term" value="F:flavin adenine dinucleotide binding"/>
    <property type="evidence" value="ECO:0007669"/>
    <property type="project" value="InterPro"/>
</dbReference>
<dbReference type="InterPro" id="IPR052166">
    <property type="entry name" value="Diverse_Acyl-CoA_DH"/>
</dbReference>
<evidence type="ECO:0000259" key="7">
    <source>
        <dbReference type="Pfam" id="PF02770"/>
    </source>
</evidence>
<dbReference type="Gene3D" id="1.10.540.10">
    <property type="entry name" value="Acyl-CoA dehydrogenase/oxidase, N-terminal domain"/>
    <property type="match status" value="1"/>
</dbReference>
<dbReference type="InterPro" id="IPR037069">
    <property type="entry name" value="AcylCoA_DH/ox_N_sf"/>
</dbReference>
<keyword evidence="10" id="KW-1185">Reference proteome</keyword>
<dbReference type="OrthoDB" id="9764895at2"/>
<feature type="domain" description="Acyl-CoA dehydrogenase/oxidase C-terminal" evidence="6">
    <location>
        <begin position="406"/>
        <end position="461"/>
    </location>
</feature>
<comment type="cofactor">
    <cofactor evidence="1 5">
        <name>FAD</name>
        <dbReference type="ChEBI" id="CHEBI:57692"/>
    </cofactor>
</comment>
<proteinExistence type="inferred from homology"/>
<evidence type="ECO:0000256" key="2">
    <source>
        <dbReference type="ARBA" id="ARBA00009347"/>
    </source>
</evidence>
<evidence type="ECO:0000313" key="9">
    <source>
        <dbReference type="EMBL" id="TGK91267.1"/>
    </source>
</evidence>
<organism evidence="9 10">
    <name type="scientific">Leptospira brenneri</name>
    <dbReference type="NCBI Taxonomy" id="2023182"/>
    <lineage>
        <taxon>Bacteria</taxon>
        <taxon>Pseudomonadati</taxon>
        <taxon>Spirochaetota</taxon>
        <taxon>Spirochaetia</taxon>
        <taxon>Leptospirales</taxon>
        <taxon>Leptospiraceae</taxon>
        <taxon>Leptospira</taxon>
    </lineage>
</organism>
<dbReference type="AlphaFoldDB" id="A0A2M9Y3A2"/>
<evidence type="ECO:0000256" key="1">
    <source>
        <dbReference type="ARBA" id="ARBA00001974"/>
    </source>
</evidence>
<dbReference type="Gene3D" id="1.20.140.10">
    <property type="entry name" value="Butyryl-CoA Dehydrogenase, subunit A, domain 3"/>
    <property type="match status" value="1"/>
</dbReference>
<dbReference type="Pfam" id="PF02770">
    <property type="entry name" value="Acyl-CoA_dh_M"/>
    <property type="match status" value="1"/>
</dbReference>
<feature type="domain" description="Acyl-CoA dehydrogenase/oxidase C-terminal" evidence="6">
    <location>
        <begin position="297"/>
        <end position="373"/>
    </location>
</feature>
<comment type="similarity">
    <text evidence="2 5">Belongs to the acyl-CoA dehydrogenase family.</text>
</comment>
<protein>
    <submittedName>
        <fullName evidence="9">Acyl-CoA dehydrogenase</fullName>
    </submittedName>
</protein>
<dbReference type="InterPro" id="IPR036250">
    <property type="entry name" value="AcylCo_DH-like_C"/>
</dbReference>